<protein>
    <submittedName>
        <fullName evidence="2">Uncharacterized protein</fullName>
    </submittedName>
</protein>
<dbReference type="EMBL" id="CACRTO010000021">
    <property type="protein sequence ID" value="VYU43286.1"/>
    <property type="molecule type" value="Genomic_DNA"/>
</dbReference>
<evidence type="ECO:0000313" key="2">
    <source>
        <dbReference type="EMBL" id="VYU43286.1"/>
    </source>
</evidence>
<name>A0A6N3ENR9_9CLOT</name>
<gene>
    <name evidence="2" type="ORF">CTLFYP3_02416</name>
</gene>
<accession>A0A6N3ENR9</accession>
<sequence>MAKKNQKASWENKRYQPTKASEASKVPEVK</sequence>
<reference evidence="2" key="1">
    <citation type="submission" date="2019-11" db="EMBL/GenBank/DDBJ databases">
        <authorList>
            <person name="Feng L."/>
        </authorList>
    </citation>
    <scope>NUCLEOTIDE SEQUENCE</scope>
    <source>
        <strain evidence="2">CTertiumLFYP3</strain>
    </source>
</reference>
<evidence type="ECO:0000256" key="1">
    <source>
        <dbReference type="SAM" id="MobiDB-lite"/>
    </source>
</evidence>
<organism evidence="2">
    <name type="scientific">Clostridium tertium</name>
    <dbReference type="NCBI Taxonomy" id="1559"/>
    <lineage>
        <taxon>Bacteria</taxon>
        <taxon>Bacillati</taxon>
        <taxon>Bacillota</taxon>
        <taxon>Clostridia</taxon>
        <taxon>Eubacteriales</taxon>
        <taxon>Clostridiaceae</taxon>
        <taxon>Clostridium</taxon>
    </lineage>
</organism>
<proteinExistence type="predicted"/>
<feature type="region of interest" description="Disordered" evidence="1">
    <location>
        <begin position="1"/>
        <end position="30"/>
    </location>
</feature>
<dbReference type="AlphaFoldDB" id="A0A6N3ENR9"/>